<keyword evidence="11" id="KW-1185">Reference proteome</keyword>
<feature type="transmembrane region" description="Helical" evidence="7">
    <location>
        <begin position="226"/>
        <end position="243"/>
    </location>
</feature>
<dbReference type="Pfam" id="PF01478">
    <property type="entry name" value="Peptidase_A24"/>
    <property type="match status" value="1"/>
</dbReference>
<dbReference type="OrthoDB" id="9789291at2"/>
<feature type="transmembrane region" description="Helical" evidence="7">
    <location>
        <begin position="6"/>
        <end position="27"/>
    </location>
</feature>
<comment type="similarity">
    <text evidence="2">Belongs to the peptidase A24 family.</text>
</comment>
<keyword evidence="6 7" id="KW-0472">Membrane</keyword>
<evidence type="ECO:0000256" key="1">
    <source>
        <dbReference type="ARBA" id="ARBA00004651"/>
    </source>
</evidence>
<feature type="transmembrane region" description="Helical" evidence="7">
    <location>
        <begin position="79"/>
        <end position="98"/>
    </location>
</feature>
<evidence type="ECO:0000256" key="2">
    <source>
        <dbReference type="ARBA" id="ARBA00005801"/>
    </source>
</evidence>
<dbReference type="InterPro" id="IPR010627">
    <property type="entry name" value="Prepilin_pept_A24_N"/>
</dbReference>
<feature type="transmembrane region" description="Helical" evidence="7">
    <location>
        <begin position="154"/>
        <end position="171"/>
    </location>
</feature>
<evidence type="ECO:0000256" key="4">
    <source>
        <dbReference type="ARBA" id="ARBA00022692"/>
    </source>
</evidence>
<feature type="transmembrane region" description="Helical" evidence="7">
    <location>
        <begin position="131"/>
        <end position="148"/>
    </location>
</feature>
<feature type="domain" description="Prepilin type IV endopeptidase peptidase" evidence="8">
    <location>
        <begin position="109"/>
        <end position="212"/>
    </location>
</feature>
<proteinExistence type="inferred from homology"/>
<comment type="subcellular location">
    <subcellularLocation>
        <location evidence="1">Cell membrane</location>
        <topology evidence="1">Multi-pass membrane protein</topology>
    </subcellularLocation>
</comment>
<dbReference type="Gene3D" id="1.20.120.1220">
    <property type="match status" value="1"/>
</dbReference>
<accession>A0A4R1ARA1</accession>
<dbReference type="GO" id="GO:0004190">
    <property type="term" value="F:aspartic-type endopeptidase activity"/>
    <property type="evidence" value="ECO:0007669"/>
    <property type="project" value="InterPro"/>
</dbReference>
<dbReference type="EMBL" id="SJTH01000033">
    <property type="protein sequence ID" value="TCJ02435.1"/>
    <property type="molecule type" value="Genomic_DNA"/>
</dbReference>
<feature type="transmembrane region" description="Helical" evidence="7">
    <location>
        <begin position="104"/>
        <end position="124"/>
    </location>
</feature>
<keyword evidence="5 7" id="KW-1133">Transmembrane helix</keyword>
<feature type="transmembrane region" description="Helical" evidence="7">
    <location>
        <begin position="183"/>
        <end position="206"/>
    </location>
</feature>
<dbReference type="InterPro" id="IPR050882">
    <property type="entry name" value="Prepilin_peptidase/N-MTase"/>
</dbReference>
<dbReference type="PANTHER" id="PTHR30487">
    <property type="entry name" value="TYPE 4 PREPILIN-LIKE PROTEINS LEADER PEPTIDE-PROCESSING ENZYME"/>
    <property type="match status" value="1"/>
</dbReference>
<protein>
    <submittedName>
        <fullName evidence="10">Prepilin peptidase</fullName>
    </submittedName>
</protein>
<organism evidence="10 11">
    <name type="scientific">Cytobacillus praedii</name>
    <dbReference type="NCBI Taxonomy" id="1742358"/>
    <lineage>
        <taxon>Bacteria</taxon>
        <taxon>Bacillati</taxon>
        <taxon>Bacillota</taxon>
        <taxon>Bacilli</taxon>
        <taxon>Bacillales</taxon>
        <taxon>Bacillaceae</taxon>
        <taxon>Cytobacillus</taxon>
    </lineage>
</organism>
<name>A0A4R1ARA1_9BACI</name>
<dbReference type="InterPro" id="IPR000045">
    <property type="entry name" value="Prepilin_IV_endopep_pep"/>
</dbReference>
<dbReference type="Pfam" id="PF06750">
    <property type="entry name" value="A24_N_bact"/>
    <property type="match status" value="1"/>
</dbReference>
<keyword evidence="3" id="KW-1003">Cell membrane</keyword>
<evidence type="ECO:0000256" key="6">
    <source>
        <dbReference type="ARBA" id="ARBA00023136"/>
    </source>
</evidence>
<evidence type="ECO:0000256" key="5">
    <source>
        <dbReference type="ARBA" id="ARBA00022989"/>
    </source>
</evidence>
<comment type="caution">
    <text evidence="10">The sequence shown here is derived from an EMBL/GenBank/DDBJ whole genome shotgun (WGS) entry which is preliminary data.</text>
</comment>
<reference evidence="10 11" key="1">
    <citation type="submission" date="2019-03" db="EMBL/GenBank/DDBJ databases">
        <authorList>
            <person name="Jensen L."/>
            <person name="Storgaard J."/>
            <person name="Sulaj E."/>
            <person name="Schramm A."/>
            <person name="Marshall I.P.G."/>
        </authorList>
    </citation>
    <scope>NUCLEOTIDE SEQUENCE [LARGE SCALE GENOMIC DNA]</scope>
    <source>
        <strain evidence="10 11">2017H2G3</strain>
    </source>
</reference>
<dbReference type="PANTHER" id="PTHR30487:SF0">
    <property type="entry name" value="PREPILIN LEADER PEPTIDASE_N-METHYLTRANSFERASE-RELATED"/>
    <property type="match status" value="1"/>
</dbReference>
<dbReference type="GO" id="GO:0005886">
    <property type="term" value="C:plasma membrane"/>
    <property type="evidence" value="ECO:0007669"/>
    <property type="project" value="UniProtKB-SubCell"/>
</dbReference>
<gene>
    <name evidence="10" type="ORF">E0Y62_19570</name>
</gene>
<keyword evidence="4 7" id="KW-0812">Transmembrane</keyword>
<evidence type="ECO:0000313" key="11">
    <source>
        <dbReference type="Proteomes" id="UP000293846"/>
    </source>
</evidence>
<evidence type="ECO:0000259" key="9">
    <source>
        <dbReference type="Pfam" id="PF06750"/>
    </source>
</evidence>
<feature type="domain" description="Prepilin peptidase A24 N-terminal" evidence="9">
    <location>
        <begin position="15"/>
        <end position="94"/>
    </location>
</feature>
<dbReference type="Proteomes" id="UP000293846">
    <property type="component" value="Unassembled WGS sequence"/>
</dbReference>
<dbReference type="STRING" id="1742358.GCA_001439605_04014"/>
<dbReference type="AlphaFoldDB" id="A0A4R1ARA1"/>
<dbReference type="GO" id="GO:0006465">
    <property type="term" value="P:signal peptide processing"/>
    <property type="evidence" value="ECO:0007669"/>
    <property type="project" value="TreeGrafter"/>
</dbReference>
<evidence type="ECO:0000256" key="3">
    <source>
        <dbReference type="ARBA" id="ARBA00022475"/>
    </source>
</evidence>
<sequence>MGVLDLNILIIIIFLYGLTLGSFYNVVGLRVPIKQSIVKPRSSCPNCKHQLTAMELIPVLSYIIQGGKCRQCKARISPIYPMMELITGLLFVSAPLVVGWTAELVVAWTLISLLIIIFVTDITYMLIPDKILAVFAGIFLIERLLIPLSPWWDSLLGAAIGFTLLLVIAIISKGGMGGGDIKLFALIGFIIGTKAMVLAFFLATLYGSLFGIVGLLLKKVKRGKPIPFGPFIAAGTLTAYYFYDAIIEAYLQYLTSGF</sequence>
<evidence type="ECO:0000313" key="10">
    <source>
        <dbReference type="EMBL" id="TCJ02435.1"/>
    </source>
</evidence>
<evidence type="ECO:0000259" key="8">
    <source>
        <dbReference type="Pfam" id="PF01478"/>
    </source>
</evidence>
<evidence type="ECO:0000256" key="7">
    <source>
        <dbReference type="SAM" id="Phobius"/>
    </source>
</evidence>